<dbReference type="Pfam" id="PF02518">
    <property type="entry name" value="HATPase_c"/>
    <property type="match status" value="1"/>
</dbReference>
<reference evidence="2" key="1">
    <citation type="submission" date="2021-04" db="EMBL/GenBank/DDBJ databases">
        <authorList>
            <person name="Hornung B."/>
        </authorList>
    </citation>
    <scope>NUCLEOTIDE SEQUENCE</scope>
    <source>
        <strain evidence="2">G5G6</strain>
    </source>
</reference>
<dbReference type="PROSITE" id="PS50109">
    <property type="entry name" value="HIS_KIN"/>
    <property type="match status" value="1"/>
</dbReference>
<evidence type="ECO:0000259" key="1">
    <source>
        <dbReference type="PROSITE" id="PS50109"/>
    </source>
</evidence>
<dbReference type="SMART" id="SM00387">
    <property type="entry name" value="HATPase_c"/>
    <property type="match status" value="1"/>
</dbReference>
<dbReference type="InterPro" id="IPR036890">
    <property type="entry name" value="HATPase_C_sf"/>
</dbReference>
<protein>
    <submittedName>
        <fullName evidence="2">Sensor histidine kinase</fullName>
    </submittedName>
</protein>
<dbReference type="InterPro" id="IPR005467">
    <property type="entry name" value="His_kinase_dom"/>
</dbReference>
<dbReference type="Proteomes" id="UP000742786">
    <property type="component" value="Unassembled WGS sequence"/>
</dbReference>
<organism evidence="2 3">
    <name type="scientific">Georgfuchsia toluolica</name>
    <dbReference type="NCBI Taxonomy" id="424218"/>
    <lineage>
        <taxon>Bacteria</taxon>
        <taxon>Pseudomonadati</taxon>
        <taxon>Pseudomonadota</taxon>
        <taxon>Betaproteobacteria</taxon>
        <taxon>Nitrosomonadales</taxon>
        <taxon>Sterolibacteriaceae</taxon>
        <taxon>Georgfuchsia</taxon>
    </lineage>
</organism>
<evidence type="ECO:0000313" key="3">
    <source>
        <dbReference type="Proteomes" id="UP000742786"/>
    </source>
</evidence>
<feature type="domain" description="Histidine kinase" evidence="1">
    <location>
        <begin position="113"/>
        <end position="208"/>
    </location>
</feature>
<dbReference type="SUPFAM" id="SSF55874">
    <property type="entry name" value="ATPase domain of HSP90 chaperone/DNA topoisomerase II/histidine kinase"/>
    <property type="match status" value="1"/>
</dbReference>
<proteinExistence type="predicted"/>
<sequence>MGAGMGDHLRAADVLASGIHDAKNRLFAIGAKENTDSCDWAEIQKSLLEVAFHLDRTLTAYRLLRYENMAAVVPVFIPHLVEDVLVRCQTQTRVRISTEVGFHGEWPLSRKLVEETLINALQNAGRFARSLIRLSIYKHDDTLVFKVNDDGPGFDDKTSSGHSVGLYIAERIAQLHNYLSHDGTTRRGKLVLANGGELGGALFLLELP</sequence>
<name>A0A916J3Q2_9PROT</name>
<keyword evidence="2" id="KW-0418">Kinase</keyword>
<dbReference type="AlphaFoldDB" id="A0A916J3Q2"/>
<dbReference type="GO" id="GO:0016301">
    <property type="term" value="F:kinase activity"/>
    <property type="evidence" value="ECO:0007669"/>
    <property type="project" value="UniProtKB-KW"/>
</dbReference>
<dbReference type="EMBL" id="CAJQUM010000001">
    <property type="protein sequence ID" value="CAG4882671.1"/>
    <property type="molecule type" value="Genomic_DNA"/>
</dbReference>
<keyword evidence="2" id="KW-0808">Transferase</keyword>
<evidence type="ECO:0000313" key="2">
    <source>
        <dbReference type="EMBL" id="CAG4882671.1"/>
    </source>
</evidence>
<gene>
    <name evidence="2" type="ORF">GTOL_10553</name>
</gene>
<dbReference type="Gene3D" id="3.30.565.10">
    <property type="entry name" value="Histidine kinase-like ATPase, C-terminal domain"/>
    <property type="match status" value="1"/>
</dbReference>
<accession>A0A916J3Q2</accession>
<dbReference type="InterPro" id="IPR003594">
    <property type="entry name" value="HATPase_dom"/>
</dbReference>
<keyword evidence="3" id="KW-1185">Reference proteome</keyword>
<comment type="caution">
    <text evidence="2">The sequence shown here is derived from an EMBL/GenBank/DDBJ whole genome shotgun (WGS) entry which is preliminary data.</text>
</comment>